<evidence type="ECO:0000259" key="5">
    <source>
        <dbReference type="Pfam" id="PF08031"/>
    </source>
</evidence>
<dbReference type="EMBL" id="JBHTIS010001604">
    <property type="protein sequence ID" value="MFD1048459.1"/>
    <property type="molecule type" value="Genomic_DNA"/>
</dbReference>
<gene>
    <name evidence="6" type="ORF">ACFQ1S_24465</name>
</gene>
<dbReference type="InterPro" id="IPR012951">
    <property type="entry name" value="BBE"/>
</dbReference>
<dbReference type="Proteomes" id="UP001597045">
    <property type="component" value="Unassembled WGS sequence"/>
</dbReference>
<comment type="caution">
    <text evidence="6">The sequence shown here is derived from an EMBL/GenBank/DDBJ whole genome shotgun (WGS) entry which is preliminary data.</text>
</comment>
<dbReference type="InterPro" id="IPR050416">
    <property type="entry name" value="FAD-linked_Oxidoreductase"/>
</dbReference>
<dbReference type="InterPro" id="IPR016169">
    <property type="entry name" value="FAD-bd_PCMH_sub2"/>
</dbReference>
<keyword evidence="3" id="KW-0274">FAD</keyword>
<evidence type="ECO:0000256" key="4">
    <source>
        <dbReference type="ARBA" id="ARBA00023002"/>
    </source>
</evidence>
<evidence type="ECO:0000256" key="1">
    <source>
        <dbReference type="ARBA" id="ARBA00001974"/>
    </source>
</evidence>
<dbReference type="SUPFAM" id="SSF51905">
    <property type="entry name" value="FAD/NAD(P)-binding domain"/>
    <property type="match status" value="2"/>
</dbReference>
<evidence type="ECO:0000313" key="6">
    <source>
        <dbReference type="EMBL" id="MFD1048459.1"/>
    </source>
</evidence>
<sequence length="119" mass="13161">MSNEHLDVLIVGAGLSGVGAAHHIQSAFPHRDALFMLNVDTSWADDDEPSVVDANMRWLTDTHAALAPYVSEGAYVNFIDPDLPNWRTAYYGANYPRLLDIKRRRDPDGVFTFDQGVGA</sequence>
<proteinExistence type="predicted"/>
<protein>
    <submittedName>
        <fullName evidence="6">BBE domain-containing protein</fullName>
    </submittedName>
</protein>
<dbReference type="PANTHER" id="PTHR42973:SF39">
    <property type="entry name" value="FAD-BINDING PCMH-TYPE DOMAIN-CONTAINING PROTEIN"/>
    <property type="match status" value="1"/>
</dbReference>
<accession>A0ABW3MH07</accession>
<reference evidence="7" key="1">
    <citation type="journal article" date="2019" name="Int. J. Syst. Evol. Microbiol.">
        <title>The Global Catalogue of Microorganisms (GCM) 10K type strain sequencing project: providing services to taxonomists for standard genome sequencing and annotation.</title>
        <authorList>
            <consortium name="The Broad Institute Genomics Platform"/>
            <consortium name="The Broad Institute Genome Sequencing Center for Infectious Disease"/>
            <person name="Wu L."/>
            <person name="Ma J."/>
        </authorList>
    </citation>
    <scope>NUCLEOTIDE SEQUENCE [LARGE SCALE GENOMIC DNA]</scope>
    <source>
        <strain evidence="7">JCM 31486</strain>
    </source>
</reference>
<dbReference type="Gene3D" id="3.40.462.20">
    <property type="match status" value="1"/>
</dbReference>
<dbReference type="InterPro" id="IPR036188">
    <property type="entry name" value="FAD/NAD-bd_sf"/>
</dbReference>
<organism evidence="6 7">
    <name type="scientific">Kibdelosporangium lantanae</name>
    <dbReference type="NCBI Taxonomy" id="1497396"/>
    <lineage>
        <taxon>Bacteria</taxon>
        <taxon>Bacillati</taxon>
        <taxon>Actinomycetota</taxon>
        <taxon>Actinomycetes</taxon>
        <taxon>Pseudonocardiales</taxon>
        <taxon>Pseudonocardiaceae</taxon>
        <taxon>Kibdelosporangium</taxon>
    </lineage>
</organism>
<evidence type="ECO:0000256" key="3">
    <source>
        <dbReference type="ARBA" id="ARBA00022827"/>
    </source>
</evidence>
<dbReference type="Gene3D" id="3.30.465.10">
    <property type="match status" value="1"/>
</dbReference>
<evidence type="ECO:0000256" key="2">
    <source>
        <dbReference type="ARBA" id="ARBA00022630"/>
    </source>
</evidence>
<feature type="domain" description="Berberine/berberine-like" evidence="5">
    <location>
        <begin position="74"/>
        <end position="117"/>
    </location>
</feature>
<evidence type="ECO:0000313" key="7">
    <source>
        <dbReference type="Proteomes" id="UP001597045"/>
    </source>
</evidence>
<keyword evidence="2" id="KW-0285">Flavoprotein</keyword>
<name>A0ABW3MH07_9PSEU</name>
<dbReference type="Pfam" id="PF08031">
    <property type="entry name" value="BBE"/>
    <property type="match status" value="1"/>
</dbReference>
<dbReference type="PANTHER" id="PTHR42973">
    <property type="entry name" value="BINDING OXIDOREDUCTASE, PUTATIVE (AFU_ORTHOLOGUE AFUA_1G17690)-RELATED"/>
    <property type="match status" value="1"/>
</dbReference>
<comment type="cofactor">
    <cofactor evidence="1">
        <name>FAD</name>
        <dbReference type="ChEBI" id="CHEBI:57692"/>
    </cofactor>
</comment>
<keyword evidence="4" id="KW-0560">Oxidoreductase</keyword>
<keyword evidence="7" id="KW-1185">Reference proteome</keyword>